<feature type="region of interest" description="Disordered" evidence="2">
    <location>
        <begin position="790"/>
        <end position="809"/>
    </location>
</feature>
<evidence type="ECO:0000256" key="2">
    <source>
        <dbReference type="SAM" id="MobiDB-lite"/>
    </source>
</evidence>
<protein>
    <submittedName>
        <fullName evidence="4">Polyadenylate-binding protein 2-a</fullName>
    </submittedName>
</protein>
<sequence length="830" mass="92140">MGSIDDSDDQNFKVDFTAEGVKVLKEKLNEKLNELMGNYTDEILVKIAVKLRAISVMLDEVDSTWLWMMVWMILDVKYLSLQTRIDVHLMHRQDYVIVLLKNGRGKDHAKNKLNVFLGDNSDSFVSWLWDHLALNIDLYVPSKGLQDEAPKSKLLSKVQADDDGFQNLNSTSESVRSRSRRNKDWKGLVGRDTEAPPVLSFVVDSMHLDEKSQSKVDRRPIAKKKKVNRGPRPPSPAPPVQRKRGYAVEQQKTKRDSVSQATIGAPQRLFQFAVRDAVATSRPSNLGTPVEPSLKRFRSAVSSSYVESSMVEHPYTMQTISREANPRATVFKAVEEAAEDAVKLKSSESAFDWIGNDMYPSYGNMQLEDNQYQEIGNDMYPLYGNMQLEDNQYQEQSPFLYHEKNYYGDPYAANMTMLDHETGSPSDSSSDNEGYDDVNFMGNSVGRVSQLSSSGGKRGEDSPMMHYSVAKSDYDNMLLKKNRNQEQSSAAPNNSKIVNISVNVNAWNPPVLEQYPKPRKVAQLSGHKTLNSGIGSLRSGPGMVNENAKTVKIDNGKVKPSLDLLKETQKAQPSTPGTGGSCAASCLIDDADSRIIFASNVITLAPSVLCYVLGTWVDPLWVGMNRIYSPSKVAYWSSQVHFAATKDAICRHFNKFGEVLDAVIVTDSITGQPKGAAYVEFMHKEAADNALSLDGTSFMSRILKGVKANWTLPWQKINSMIKAPWEVVRKSTAQHQDYAPAVPWPRGVKGSPYPSARFLRAPIPTGIAGAFTSRPPIKFGARSFQWKRDAQGTSCDSGETSKNSSISAPVSRGLTYVRAESKLEGSSSTR</sequence>
<evidence type="ECO:0000259" key="3">
    <source>
        <dbReference type="PROSITE" id="PS50102"/>
    </source>
</evidence>
<feature type="compositionally biased region" description="Basic and acidic residues" evidence="2">
    <location>
        <begin position="210"/>
        <end position="220"/>
    </location>
</feature>
<dbReference type="GO" id="GO:0005737">
    <property type="term" value="C:cytoplasm"/>
    <property type="evidence" value="ECO:0007669"/>
    <property type="project" value="TreeGrafter"/>
</dbReference>
<feature type="region of interest" description="Disordered" evidence="2">
    <location>
        <begin position="210"/>
        <end position="260"/>
    </location>
</feature>
<reference evidence="4 5" key="1">
    <citation type="journal article" date="2014" name="Am. J. Bot.">
        <title>Genome assembly and annotation for red clover (Trifolium pratense; Fabaceae).</title>
        <authorList>
            <person name="Istvanek J."/>
            <person name="Jaros M."/>
            <person name="Krenek A."/>
            <person name="Repkova J."/>
        </authorList>
    </citation>
    <scope>NUCLEOTIDE SEQUENCE [LARGE SCALE GENOMIC DNA]</scope>
    <source>
        <strain evidence="5">cv. Tatra</strain>
        <tissue evidence="4">Young leaves</tissue>
    </source>
</reference>
<dbReference type="Pfam" id="PF00076">
    <property type="entry name" value="RRM_1"/>
    <property type="match status" value="1"/>
</dbReference>
<feature type="region of interest" description="Disordered" evidence="2">
    <location>
        <begin position="419"/>
        <end position="464"/>
    </location>
</feature>
<dbReference type="Proteomes" id="UP000236291">
    <property type="component" value="Unassembled WGS sequence"/>
</dbReference>
<dbReference type="SUPFAM" id="SSF54928">
    <property type="entry name" value="RNA-binding domain, RBD"/>
    <property type="match status" value="1"/>
</dbReference>
<feature type="compositionally biased region" description="Polar residues" evidence="2">
    <location>
        <begin position="791"/>
        <end position="808"/>
    </location>
</feature>
<name>A0A2K3NNN2_TRIPR</name>
<comment type="caution">
    <text evidence="4">The sequence shown here is derived from an EMBL/GenBank/DDBJ whole genome shotgun (WGS) entry which is preliminary data.</text>
</comment>
<gene>
    <name evidence="4" type="ORF">L195_g001055</name>
</gene>
<dbReference type="GO" id="GO:0043488">
    <property type="term" value="P:regulation of mRNA stability"/>
    <property type="evidence" value="ECO:0007669"/>
    <property type="project" value="InterPro"/>
</dbReference>
<dbReference type="SMART" id="SM00360">
    <property type="entry name" value="RRM"/>
    <property type="match status" value="1"/>
</dbReference>
<keyword evidence="1" id="KW-0694">RNA-binding</keyword>
<dbReference type="AlphaFoldDB" id="A0A2K3NNN2"/>
<dbReference type="PANTHER" id="PTHR14738:SF32">
    <property type="entry name" value="RNA BINDING (RRM_RBD_RNP MOTIFS) FAMILY PROTEIN"/>
    <property type="match status" value="1"/>
</dbReference>
<proteinExistence type="predicted"/>
<dbReference type="InterPro" id="IPR012677">
    <property type="entry name" value="Nucleotide-bd_a/b_plait_sf"/>
</dbReference>
<evidence type="ECO:0000313" key="4">
    <source>
        <dbReference type="EMBL" id="PNY04630.1"/>
    </source>
</evidence>
<accession>A0A2K3NNN2</accession>
<feature type="region of interest" description="Disordered" evidence="2">
    <location>
        <begin position="165"/>
        <end position="189"/>
    </location>
</feature>
<reference evidence="4 5" key="2">
    <citation type="journal article" date="2017" name="Front. Plant Sci.">
        <title>Gene Classification and Mining of Molecular Markers Useful in Red Clover (Trifolium pratense) Breeding.</title>
        <authorList>
            <person name="Istvanek J."/>
            <person name="Dluhosova J."/>
            <person name="Dluhos P."/>
            <person name="Patkova L."/>
            <person name="Nedelnik J."/>
            <person name="Repkova J."/>
        </authorList>
    </citation>
    <scope>NUCLEOTIDE SEQUENCE [LARGE SCALE GENOMIC DNA]</scope>
    <source>
        <strain evidence="5">cv. Tatra</strain>
        <tissue evidence="4">Young leaves</tissue>
    </source>
</reference>
<organism evidence="4 5">
    <name type="scientific">Trifolium pratense</name>
    <name type="common">Red clover</name>
    <dbReference type="NCBI Taxonomy" id="57577"/>
    <lineage>
        <taxon>Eukaryota</taxon>
        <taxon>Viridiplantae</taxon>
        <taxon>Streptophyta</taxon>
        <taxon>Embryophyta</taxon>
        <taxon>Tracheophyta</taxon>
        <taxon>Spermatophyta</taxon>
        <taxon>Magnoliopsida</taxon>
        <taxon>eudicotyledons</taxon>
        <taxon>Gunneridae</taxon>
        <taxon>Pentapetalae</taxon>
        <taxon>rosids</taxon>
        <taxon>fabids</taxon>
        <taxon>Fabales</taxon>
        <taxon>Fabaceae</taxon>
        <taxon>Papilionoideae</taxon>
        <taxon>50 kb inversion clade</taxon>
        <taxon>NPAAA clade</taxon>
        <taxon>Hologalegina</taxon>
        <taxon>IRL clade</taxon>
        <taxon>Trifolieae</taxon>
        <taxon>Trifolium</taxon>
    </lineage>
</organism>
<evidence type="ECO:0000313" key="5">
    <source>
        <dbReference type="Proteomes" id="UP000236291"/>
    </source>
</evidence>
<dbReference type="PROSITE" id="PS50102">
    <property type="entry name" value="RRM"/>
    <property type="match status" value="1"/>
</dbReference>
<dbReference type="InterPro" id="IPR040366">
    <property type="entry name" value="Nab2/ZC3H14"/>
</dbReference>
<dbReference type="PANTHER" id="PTHR14738">
    <property type="entry name" value="ZINC FINGER CCCH DOMAIN-CONTAINING PROTEIN 14"/>
    <property type="match status" value="1"/>
</dbReference>
<dbReference type="InterPro" id="IPR000504">
    <property type="entry name" value="RRM_dom"/>
</dbReference>
<feature type="compositionally biased region" description="Polar residues" evidence="2">
    <location>
        <begin position="423"/>
        <end position="432"/>
    </location>
</feature>
<dbReference type="Gene3D" id="3.30.70.330">
    <property type="match status" value="1"/>
</dbReference>
<feature type="domain" description="RRM" evidence="3">
    <location>
        <begin position="633"/>
        <end position="704"/>
    </location>
</feature>
<feature type="compositionally biased region" description="Polar residues" evidence="2">
    <location>
        <begin position="446"/>
        <end position="455"/>
    </location>
</feature>
<dbReference type="GO" id="GO:0005634">
    <property type="term" value="C:nucleus"/>
    <property type="evidence" value="ECO:0007669"/>
    <property type="project" value="TreeGrafter"/>
</dbReference>
<evidence type="ECO:0000256" key="1">
    <source>
        <dbReference type="PROSITE-ProRule" id="PRU00176"/>
    </source>
</evidence>
<dbReference type="EMBL" id="ASHM01000403">
    <property type="protein sequence ID" value="PNY04630.1"/>
    <property type="molecule type" value="Genomic_DNA"/>
</dbReference>
<dbReference type="GO" id="GO:0008143">
    <property type="term" value="F:poly(A) binding"/>
    <property type="evidence" value="ECO:0007669"/>
    <property type="project" value="InterPro"/>
</dbReference>
<dbReference type="InterPro" id="IPR035979">
    <property type="entry name" value="RBD_domain_sf"/>
</dbReference>
<dbReference type="STRING" id="57577.A0A2K3NNN2"/>